<dbReference type="EMBL" id="FNEN01000004">
    <property type="protein sequence ID" value="SDI64364.1"/>
    <property type="molecule type" value="Genomic_DNA"/>
</dbReference>
<protein>
    <submittedName>
        <fullName evidence="2">Uncharacterized protein</fullName>
    </submittedName>
</protein>
<keyword evidence="3" id="KW-1185">Reference proteome</keyword>
<evidence type="ECO:0000313" key="3">
    <source>
        <dbReference type="Proteomes" id="UP000198853"/>
    </source>
</evidence>
<evidence type="ECO:0000313" key="2">
    <source>
        <dbReference type="EMBL" id="SDI64364.1"/>
    </source>
</evidence>
<gene>
    <name evidence="2" type="ORF">SAMN04488123_10436</name>
</gene>
<proteinExistence type="predicted"/>
<evidence type="ECO:0000256" key="1">
    <source>
        <dbReference type="SAM" id="MobiDB-lite"/>
    </source>
</evidence>
<organism evidence="2 3">
    <name type="scientific">Natribacillus halophilus</name>
    <dbReference type="NCBI Taxonomy" id="549003"/>
    <lineage>
        <taxon>Bacteria</taxon>
        <taxon>Bacillati</taxon>
        <taxon>Bacillota</taxon>
        <taxon>Bacilli</taxon>
        <taxon>Bacillales</taxon>
        <taxon>Bacillaceae</taxon>
        <taxon>Natribacillus</taxon>
    </lineage>
</organism>
<dbReference type="Proteomes" id="UP000198853">
    <property type="component" value="Unassembled WGS sequence"/>
</dbReference>
<sequence>MEGTKLNKKILYGTLTFIFAFNVLSACNGGAPEEDDLDEDIQDARFEDRINPEAETEDIGDDQDNVEEIYNN</sequence>
<accession>A0A1G8M8U8</accession>
<feature type="region of interest" description="Disordered" evidence="1">
    <location>
        <begin position="48"/>
        <end position="72"/>
    </location>
</feature>
<name>A0A1G8M8U8_9BACI</name>
<feature type="compositionally biased region" description="Acidic residues" evidence="1">
    <location>
        <begin position="54"/>
        <end position="72"/>
    </location>
</feature>
<dbReference type="PROSITE" id="PS51257">
    <property type="entry name" value="PROKAR_LIPOPROTEIN"/>
    <property type="match status" value="1"/>
</dbReference>
<dbReference type="AlphaFoldDB" id="A0A1G8M8U8"/>
<reference evidence="2 3" key="1">
    <citation type="submission" date="2016-10" db="EMBL/GenBank/DDBJ databases">
        <authorList>
            <person name="de Groot N.N."/>
        </authorList>
    </citation>
    <scope>NUCLEOTIDE SEQUENCE [LARGE SCALE GENOMIC DNA]</scope>
    <source>
        <strain evidence="2 3">DSM 21771</strain>
    </source>
</reference>